<feature type="region of interest" description="Disordered" evidence="1">
    <location>
        <begin position="669"/>
        <end position="736"/>
    </location>
</feature>
<keyword evidence="3" id="KW-1185">Reference proteome</keyword>
<evidence type="ECO:0000313" key="2">
    <source>
        <dbReference type="EMBL" id="CAH0395750.1"/>
    </source>
</evidence>
<evidence type="ECO:0000313" key="3">
    <source>
        <dbReference type="Proteomes" id="UP001152759"/>
    </source>
</evidence>
<feature type="compositionally biased region" description="Low complexity" evidence="1">
    <location>
        <begin position="991"/>
        <end position="1005"/>
    </location>
</feature>
<feature type="region of interest" description="Disordered" evidence="1">
    <location>
        <begin position="77"/>
        <end position="186"/>
    </location>
</feature>
<feature type="compositionally biased region" description="Polar residues" evidence="1">
    <location>
        <begin position="1056"/>
        <end position="1079"/>
    </location>
</feature>
<dbReference type="Proteomes" id="UP001152759">
    <property type="component" value="Chromosome 9"/>
</dbReference>
<sequence>MVESAFGTIEEVPNVEFHPLNLNNCLRCKRFFFSKKSKIPDDRSCCNSNYVFESDPAEKKISHRIQKLKPIYELLKGAPSTASPTPSQDELPKSPSNLAHATNHTSDTSPSNIVDLTNQPTEVKTTSSLPPTIVVNETDRPAETSTTSTSSSTNVVNKNNEPSPRQTNTTAFHSNTVSTTSQPTKTSILTPLNKITKTDHSPQITKMRSICPITTKISTAHKPTTKICGCKSTSTNPTTKICGCKSTSTNPTTKICGCKSTSTNPTTKRCDCKPTSIEFTTKTRGCNLTSTKPTTRACSCNLTANTPSTIKTTTKALVCNLTSRPLNPTAPTNFTFLAPPTLIQNTTLPPRVTSCKVKCAMFKKPTCAPDRTELERLREKLEKYGFTIAPNHIRNRFPYAGQMNTPSFTFDVPKTTPSLTLDVPKTTPSFTFDAPKTTPSPNTSQPPRQQNLNNTLRNPTVGRFVDYTNGLKMFNPFINQQVLQSPHKKYPNTENLSSNPKIVLYSLDQTPQSSLPPAWLNWLRKNKITFLTPTEQTRLYFHADRENHSKSDLPDEYVTTSWFLLKSKWDDLKHASNINYITDVKSNGTEAMTESYLERGPRLHPLKDDTPICRTTVCHGKFQCVESCPPRLSPSAEATPAAGIPKSSNLKSELRDIILDIMKNCSSERKTTTTRIPTTNLDPKRDQYQNSEKNQSFEVPTNTVPCSTTSISPGGMENSSEEHRSSSESKPTINSETTALCFSTAPPARGMENSFEEYRSFSDESKSPINPETAATCDCEVENLPVKHHSSTESKSSIDLENTLPWACSDIASNAPKENRFPLRLQELIKNIVRQSINDRSNYPPTQLKKTSDPCVISSAKPDIGTEVSSTEHQKSRTSTRRTNQSTTAPPLCLAVRPHGGKKKCESTPVCHSTSTFTPPWSPRPGSNQTQASSEPKFRDILSDVIYRCLTTPSVDDTTVSPSVDDATAPPSVDDTTVSPLVDDTSVPPSVDGTTVPPSVDDTTVPCAQNNTISNIPDKDQLTLKLQGLIKDLIKQSSINSHYSTNELKVKSNDFTSFTQSPLPETETEAPSTDQQKSFESIRRTNQKKMVPRISLAIRPPAGRKKCKSTSVSNLTSTTPCPCSLDRDLNRSLVSSVPGNISQMTELRERISDIIRQCLSTPLVDDCCTSSVEAVAASGPRIADETCGSQNCTLKVEETTSNVSTVVDGNIGGNQNISSDEEYGTENVSASYALDMM</sequence>
<feature type="compositionally biased region" description="Low complexity" evidence="1">
    <location>
        <begin position="144"/>
        <end position="153"/>
    </location>
</feature>
<feature type="compositionally biased region" description="Polar residues" evidence="1">
    <location>
        <begin position="910"/>
        <end position="934"/>
    </location>
</feature>
<feature type="region of interest" description="Disordered" evidence="1">
    <location>
        <begin position="956"/>
        <end position="1005"/>
    </location>
</feature>
<dbReference type="KEGG" id="btab:109034721"/>
<name>A0A9P0ANL4_BEMTA</name>
<feature type="compositionally biased region" description="Polar residues" evidence="1">
    <location>
        <begin position="437"/>
        <end position="458"/>
    </location>
</feature>
<feature type="compositionally biased region" description="Low complexity" evidence="1">
    <location>
        <begin position="956"/>
        <end position="966"/>
    </location>
</feature>
<gene>
    <name evidence="2" type="ORF">BEMITA_LOCUS13896</name>
</gene>
<dbReference type="AlphaFoldDB" id="A0A9P0ANL4"/>
<evidence type="ECO:0000256" key="1">
    <source>
        <dbReference type="SAM" id="MobiDB-lite"/>
    </source>
</evidence>
<feature type="region of interest" description="Disordered" evidence="1">
    <location>
        <begin position="839"/>
        <end position="936"/>
    </location>
</feature>
<reference evidence="2" key="1">
    <citation type="submission" date="2021-12" db="EMBL/GenBank/DDBJ databases">
        <authorList>
            <person name="King R."/>
        </authorList>
    </citation>
    <scope>NUCLEOTIDE SEQUENCE</scope>
</reference>
<protein>
    <submittedName>
        <fullName evidence="2">Uncharacterized protein</fullName>
    </submittedName>
</protein>
<feature type="compositionally biased region" description="Polar residues" evidence="1">
    <location>
        <begin position="688"/>
        <end position="712"/>
    </location>
</feature>
<dbReference type="EMBL" id="OU963870">
    <property type="protein sequence ID" value="CAH0395750.1"/>
    <property type="molecule type" value="Genomic_DNA"/>
</dbReference>
<feature type="compositionally biased region" description="Polar residues" evidence="1">
    <location>
        <begin position="839"/>
        <end position="849"/>
    </location>
</feature>
<organism evidence="2 3">
    <name type="scientific">Bemisia tabaci</name>
    <name type="common">Sweetpotato whitefly</name>
    <name type="synonym">Aleurodes tabaci</name>
    <dbReference type="NCBI Taxonomy" id="7038"/>
    <lineage>
        <taxon>Eukaryota</taxon>
        <taxon>Metazoa</taxon>
        <taxon>Ecdysozoa</taxon>
        <taxon>Arthropoda</taxon>
        <taxon>Hexapoda</taxon>
        <taxon>Insecta</taxon>
        <taxon>Pterygota</taxon>
        <taxon>Neoptera</taxon>
        <taxon>Paraneoptera</taxon>
        <taxon>Hemiptera</taxon>
        <taxon>Sternorrhyncha</taxon>
        <taxon>Aleyrodoidea</taxon>
        <taxon>Aleyrodidae</taxon>
        <taxon>Aleyrodinae</taxon>
        <taxon>Bemisia</taxon>
    </lineage>
</organism>
<proteinExistence type="predicted"/>
<feature type="compositionally biased region" description="Polar residues" evidence="1">
    <location>
        <begin position="154"/>
        <end position="186"/>
    </location>
</feature>
<feature type="region of interest" description="Disordered" evidence="1">
    <location>
        <begin position="416"/>
        <end position="460"/>
    </location>
</feature>
<accession>A0A9P0ANL4</accession>
<feature type="compositionally biased region" description="Polar residues" evidence="1">
    <location>
        <begin position="80"/>
        <end position="130"/>
    </location>
</feature>
<feature type="region of interest" description="Disordered" evidence="1">
    <location>
        <begin position="1056"/>
        <end position="1082"/>
    </location>
</feature>